<proteinExistence type="predicted"/>
<dbReference type="AlphaFoldDB" id="A0A542EJ81"/>
<organism evidence="1 2">
    <name type="scientific">Yimella lutea</name>
    <dbReference type="NCBI Taxonomy" id="587872"/>
    <lineage>
        <taxon>Bacteria</taxon>
        <taxon>Bacillati</taxon>
        <taxon>Actinomycetota</taxon>
        <taxon>Actinomycetes</taxon>
        <taxon>Micrococcales</taxon>
        <taxon>Dermacoccaceae</taxon>
        <taxon>Yimella</taxon>
    </lineage>
</organism>
<evidence type="ECO:0000313" key="2">
    <source>
        <dbReference type="Proteomes" id="UP000320806"/>
    </source>
</evidence>
<evidence type="ECO:0008006" key="3">
    <source>
        <dbReference type="Google" id="ProtNLM"/>
    </source>
</evidence>
<dbReference type="Gene3D" id="3.10.490.10">
    <property type="entry name" value="Gamma-glutamyl cyclotransferase-like"/>
    <property type="match status" value="1"/>
</dbReference>
<accession>A0A542EJ81</accession>
<dbReference type="RefSeq" id="WP_141928977.1">
    <property type="nucleotide sequence ID" value="NZ_BAABCI010000013.1"/>
</dbReference>
<dbReference type="OrthoDB" id="3470041at2"/>
<evidence type="ECO:0000313" key="1">
    <source>
        <dbReference type="EMBL" id="TQJ15393.1"/>
    </source>
</evidence>
<comment type="caution">
    <text evidence="1">The sequence shown here is derived from an EMBL/GenBank/DDBJ whole genome shotgun (WGS) entry which is preliminary data.</text>
</comment>
<dbReference type="Proteomes" id="UP000320806">
    <property type="component" value="Unassembled WGS sequence"/>
</dbReference>
<name>A0A542EJ81_9MICO</name>
<gene>
    <name evidence="1" type="ORF">FB459_2940</name>
</gene>
<sequence>MNDELVWYAAYGSNLSAERFSHYLEGGRPRGAQRVHEGSRDCAPPHDVRPIELPGSVFFAWESPTWGGGVAFYDPEVVGRALATAYLITHAQFSDLVAQEMHRTVGDDLDLEPLWQHRVHELGMDRYERLLVVDELDDLPVVTFTCPVDHRPPLNPPSQGYLDTIARGLRETHHLDDAAIAAYLASLAPKNPQRAPGED</sequence>
<keyword evidence="2" id="KW-1185">Reference proteome</keyword>
<dbReference type="EMBL" id="VFMO01000001">
    <property type="protein sequence ID" value="TQJ15393.1"/>
    <property type="molecule type" value="Genomic_DNA"/>
</dbReference>
<protein>
    <recommendedName>
        <fullName evidence="3">Histone deacetylase</fullName>
    </recommendedName>
</protein>
<reference evidence="1 2" key="1">
    <citation type="submission" date="2019-06" db="EMBL/GenBank/DDBJ databases">
        <title>Sequencing the genomes of 1000 actinobacteria strains.</title>
        <authorList>
            <person name="Klenk H.-P."/>
        </authorList>
    </citation>
    <scope>NUCLEOTIDE SEQUENCE [LARGE SCALE GENOMIC DNA]</scope>
    <source>
        <strain evidence="1 2">DSM 19828</strain>
    </source>
</reference>